<dbReference type="PANTHER" id="PTHR33116:SF78">
    <property type="entry name" value="OS12G0587133 PROTEIN"/>
    <property type="match status" value="1"/>
</dbReference>
<dbReference type="Proteomes" id="UP001497516">
    <property type="component" value="Chromosome 7"/>
</dbReference>
<organism evidence="2 3">
    <name type="scientific">Linum trigynum</name>
    <dbReference type="NCBI Taxonomy" id="586398"/>
    <lineage>
        <taxon>Eukaryota</taxon>
        <taxon>Viridiplantae</taxon>
        <taxon>Streptophyta</taxon>
        <taxon>Embryophyta</taxon>
        <taxon>Tracheophyta</taxon>
        <taxon>Spermatophyta</taxon>
        <taxon>Magnoliopsida</taxon>
        <taxon>eudicotyledons</taxon>
        <taxon>Gunneridae</taxon>
        <taxon>Pentapetalae</taxon>
        <taxon>rosids</taxon>
        <taxon>fabids</taxon>
        <taxon>Malpighiales</taxon>
        <taxon>Linaceae</taxon>
        <taxon>Linum</taxon>
    </lineage>
</organism>
<accession>A0AAV2G385</accession>
<sequence>MAKPKVTSRRLRVSANYQGDPLSPCLFVMMMEVLSWMLNSAREAGKFEGFYFKEETKVGEVTHLLFTDDTLIFCDADHNQVLNILATIACFQTVTGLRINLDKSVMYTVGDVAERSFYAAILGCKWSRDPLKYLGFPVGSKPNDPAIWDPILEKFQSKRMGGGADAYLTSKFVSVYPTRQSFTN</sequence>
<dbReference type="InterPro" id="IPR043502">
    <property type="entry name" value="DNA/RNA_pol_sf"/>
</dbReference>
<keyword evidence="3" id="KW-1185">Reference proteome</keyword>
<feature type="domain" description="Reverse transcriptase" evidence="1">
    <location>
        <begin position="1"/>
        <end position="138"/>
    </location>
</feature>
<proteinExistence type="predicted"/>
<dbReference type="AlphaFoldDB" id="A0AAV2G385"/>
<reference evidence="2 3" key="1">
    <citation type="submission" date="2024-04" db="EMBL/GenBank/DDBJ databases">
        <authorList>
            <person name="Fracassetti M."/>
        </authorList>
    </citation>
    <scope>NUCLEOTIDE SEQUENCE [LARGE SCALE GENOMIC DNA]</scope>
</reference>
<dbReference type="Pfam" id="PF00078">
    <property type="entry name" value="RVT_1"/>
    <property type="match status" value="1"/>
</dbReference>
<dbReference type="PANTHER" id="PTHR33116">
    <property type="entry name" value="REVERSE TRANSCRIPTASE ZINC-BINDING DOMAIN-CONTAINING PROTEIN-RELATED-RELATED"/>
    <property type="match status" value="1"/>
</dbReference>
<dbReference type="SUPFAM" id="SSF56672">
    <property type="entry name" value="DNA/RNA polymerases"/>
    <property type="match status" value="1"/>
</dbReference>
<name>A0AAV2G385_9ROSI</name>
<dbReference type="EMBL" id="OZ034820">
    <property type="protein sequence ID" value="CAL1404060.1"/>
    <property type="molecule type" value="Genomic_DNA"/>
</dbReference>
<evidence type="ECO:0000313" key="2">
    <source>
        <dbReference type="EMBL" id="CAL1404060.1"/>
    </source>
</evidence>
<dbReference type="InterPro" id="IPR000477">
    <property type="entry name" value="RT_dom"/>
</dbReference>
<evidence type="ECO:0000259" key="1">
    <source>
        <dbReference type="PROSITE" id="PS50878"/>
    </source>
</evidence>
<evidence type="ECO:0000313" key="3">
    <source>
        <dbReference type="Proteomes" id="UP001497516"/>
    </source>
</evidence>
<protein>
    <recommendedName>
        <fullName evidence="1">Reverse transcriptase domain-containing protein</fullName>
    </recommendedName>
</protein>
<dbReference type="PROSITE" id="PS50878">
    <property type="entry name" value="RT_POL"/>
    <property type="match status" value="1"/>
</dbReference>
<gene>
    <name evidence="2" type="ORF">LTRI10_LOCUS43946</name>
</gene>